<dbReference type="CDD" id="cd10451">
    <property type="entry name" value="GIY-YIG_LuxR_like"/>
    <property type="match status" value="1"/>
</dbReference>
<feature type="domain" description="DUF2087" evidence="5">
    <location>
        <begin position="181"/>
        <end position="248"/>
    </location>
</feature>
<feature type="coiled-coil region" evidence="3">
    <location>
        <begin position="331"/>
        <end position="358"/>
    </location>
</feature>
<keyword evidence="7" id="KW-1185">Reference proteome</keyword>
<evidence type="ECO:0000256" key="1">
    <source>
        <dbReference type="ARBA" id="ARBA00023015"/>
    </source>
</evidence>
<evidence type="ECO:0008006" key="8">
    <source>
        <dbReference type="Google" id="ProtNLM"/>
    </source>
</evidence>
<dbReference type="InterPro" id="IPR018656">
    <property type="entry name" value="DUF2087"/>
</dbReference>
<dbReference type="Pfam" id="PF00196">
    <property type="entry name" value="GerE"/>
    <property type="match status" value="1"/>
</dbReference>
<dbReference type="Gene3D" id="3.40.1440.10">
    <property type="entry name" value="GIY-YIG endonuclease"/>
    <property type="match status" value="1"/>
</dbReference>
<reference evidence="6 7" key="1">
    <citation type="submission" date="2021-01" db="EMBL/GenBank/DDBJ databases">
        <title>Genomic Encyclopedia of Type Strains, Phase IV (KMG-IV): sequencing the most valuable type-strain genomes for metagenomic binning, comparative biology and taxonomic classification.</title>
        <authorList>
            <person name="Goeker M."/>
        </authorList>
    </citation>
    <scope>NUCLEOTIDE SEQUENCE [LARGE SCALE GENOMIC DNA]</scope>
    <source>
        <strain evidence="6 7">DSM 28236</strain>
    </source>
</reference>
<dbReference type="InterPro" id="IPR036388">
    <property type="entry name" value="WH-like_DNA-bd_sf"/>
</dbReference>
<comment type="caution">
    <text evidence="6">The sequence shown here is derived from an EMBL/GenBank/DDBJ whole genome shotgun (WGS) entry which is preliminary data.</text>
</comment>
<name>A0ABS2PXV9_9BACL</name>
<gene>
    <name evidence="6" type="ORF">JOD45_000738</name>
</gene>
<keyword evidence="3" id="KW-0175">Coiled coil</keyword>
<dbReference type="Pfam" id="PF09860">
    <property type="entry name" value="DUF2087"/>
    <property type="match status" value="1"/>
</dbReference>
<evidence type="ECO:0000256" key="2">
    <source>
        <dbReference type="ARBA" id="ARBA00023163"/>
    </source>
</evidence>
<dbReference type="EMBL" id="JAFBER010000003">
    <property type="protein sequence ID" value="MBM7644545.1"/>
    <property type="molecule type" value="Genomic_DNA"/>
</dbReference>
<keyword evidence="2" id="KW-0804">Transcription</keyword>
<dbReference type="RefSeq" id="WP_205002505.1">
    <property type="nucleotide sequence ID" value="NZ_JAFBER010000003.1"/>
</dbReference>
<dbReference type="Proteomes" id="UP000808914">
    <property type="component" value="Unassembled WGS sequence"/>
</dbReference>
<evidence type="ECO:0000313" key="7">
    <source>
        <dbReference type="Proteomes" id="UP000808914"/>
    </source>
</evidence>
<evidence type="ECO:0000259" key="5">
    <source>
        <dbReference type="Pfam" id="PF09860"/>
    </source>
</evidence>
<dbReference type="InterPro" id="IPR016032">
    <property type="entry name" value="Sig_transdc_resp-reg_C-effctor"/>
</dbReference>
<protein>
    <recommendedName>
        <fullName evidence="8">DUF2087 domain-containing protein</fullName>
    </recommendedName>
</protein>
<sequence>MDRNDLFWEASVEELKKGFIEKDNSFICLLCGKVFEKGIIYPEDGVFYEAEKYTRLHIEHKHQSVFDYIICMDKEMTGLSDHQRNLLQLFYQGKSDKEIQKEMGIGSTSTIRNHRHTLKKKERQAKMLLTLMELVKDNEKRRQENDFFETVEILDGHYNISKEEYRKILNMNFPKGLNGPLRTLNVKEKQKIVVLNEIAKRFDKRLIYSEQEVNEMLKPVYHDYIGLRRYLVDYGFLDRQSDGSEYWVKMSSERRGTKSMDRKKELRKIYKDLKTKAGVYQVKNTKNGKIFVGSTMDIKTLNGLRFMLKNGGNPNKTLQNEWDEFGEGAFVIEVLEELKTEETERSKIKKELEKLEEKWLVKLKPYGENGYN</sequence>
<organism evidence="6 7">
    <name type="scientific">Scopulibacillus daqui</name>
    <dbReference type="NCBI Taxonomy" id="1469162"/>
    <lineage>
        <taxon>Bacteria</taxon>
        <taxon>Bacillati</taxon>
        <taxon>Bacillota</taxon>
        <taxon>Bacilli</taxon>
        <taxon>Bacillales</taxon>
        <taxon>Sporolactobacillaceae</taxon>
        <taxon>Scopulibacillus</taxon>
    </lineage>
</organism>
<feature type="domain" description="HTH luxR-type" evidence="4">
    <location>
        <begin position="79"/>
        <end position="121"/>
    </location>
</feature>
<dbReference type="InterPro" id="IPR035901">
    <property type="entry name" value="GIY-YIG_endonuc_sf"/>
</dbReference>
<keyword evidence="1" id="KW-0805">Transcription regulation</keyword>
<proteinExistence type="predicted"/>
<evidence type="ECO:0000259" key="4">
    <source>
        <dbReference type="Pfam" id="PF00196"/>
    </source>
</evidence>
<dbReference type="SUPFAM" id="SSF82771">
    <property type="entry name" value="GIY-YIG endonuclease"/>
    <property type="match status" value="1"/>
</dbReference>
<evidence type="ECO:0000313" key="6">
    <source>
        <dbReference type="EMBL" id="MBM7644545.1"/>
    </source>
</evidence>
<dbReference type="SUPFAM" id="SSF46894">
    <property type="entry name" value="C-terminal effector domain of the bipartite response regulators"/>
    <property type="match status" value="1"/>
</dbReference>
<accession>A0ABS2PXV9</accession>
<dbReference type="InterPro" id="IPR000792">
    <property type="entry name" value="Tscrpt_reg_LuxR_C"/>
</dbReference>
<dbReference type="Gene3D" id="1.10.10.10">
    <property type="entry name" value="Winged helix-like DNA-binding domain superfamily/Winged helix DNA-binding domain"/>
    <property type="match status" value="1"/>
</dbReference>
<evidence type="ECO:0000256" key="3">
    <source>
        <dbReference type="SAM" id="Coils"/>
    </source>
</evidence>